<dbReference type="AlphaFoldDB" id="A0A0P6SDG2"/>
<evidence type="ECO:0000313" key="2">
    <source>
        <dbReference type="EMBL" id="KPJ22117.1"/>
    </source>
</evidence>
<keyword evidence="3" id="KW-1185">Reference proteome</keyword>
<feature type="transmembrane region" description="Helical" evidence="1">
    <location>
        <begin position="42"/>
        <end position="63"/>
    </location>
</feature>
<organism evidence="2 3">
    <name type="scientific">Streptococcus phocae</name>
    <dbReference type="NCBI Taxonomy" id="119224"/>
    <lineage>
        <taxon>Bacteria</taxon>
        <taxon>Bacillati</taxon>
        <taxon>Bacillota</taxon>
        <taxon>Bacilli</taxon>
        <taxon>Lactobacillales</taxon>
        <taxon>Streptococcaceae</taxon>
        <taxon>Streptococcus</taxon>
    </lineage>
</organism>
<dbReference type="PATRIC" id="fig|119224.3.peg.1010"/>
<sequence>MRKKYLKIASIYSALFIITTFIIGLIMKASRISIIGGSTDAWLNYYSSILGTTLVVFGTYFISNRELTIEKEKERKANEPRLRCVTSEVELEIGESILYEQIKNINPNSVHYSNKSIKILNLGRNAITDIKYSFEILNFDKIIKYIEDNDLNQYTFSSIRKMKLFKSDKGYWLQVKGAQVWIEKDVKKERYLEYLLPNNEENIFLPLNLIYLQVYRTYFNMLWNIGSAVENLSKDLKIPEPVVRLHIEYTDHLGRVNNKTTLYKITTICYTKNDNWEEKNTKQIMSYMVFEPQLK</sequence>
<dbReference type="Proteomes" id="UP000049578">
    <property type="component" value="Unassembled WGS sequence"/>
</dbReference>
<protein>
    <submittedName>
        <fullName evidence="2">Uncharacterized protein</fullName>
    </submittedName>
</protein>
<feature type="transmembrane region" description="Helical" evidence="1">
    <location>
        <begin position="12"/>
        <end position="30"/>
    </location>
</feature>
<dbReference type="EMBL" id="LHQM01000028">
    <property type="protein sequence ID" value="KPJ22117.1"/>
    <property type="molecule type" value="Genomic_DNA"/>
</dbReference>
<comment type="caution">
    <text evidence="2">The sequence shown here is derived from an EMBL/GenBank/DDBJ whole genome shotgun (WGS) entry which is preliminary data.</text>
</comment>
<keyword evidence="1" id="KW-0472">Membrane</keyword>
<evidence type="ECO:0000256" key="1">
    <source>
        <dbReference type="SAM" id="Phobius"/>
    </source>
</evidence>
<proteinExistence type="predicted"/>
<evidence type="ECO:0000313" key="3">
    <source>
        <dbReference type="Proteomes" id="UP000049578"/>
    </source>
</evidence>
<keyword evidence="1" id="KW-1133">Transmembrane helix</keyword>
<gene>
    <name evidence="2" type="ORF">AKK44_06375</name>
</gene>
<accession>A0A0P6SDG2</accession>
<name>A0A0P6SDG2_9STRE</name>
<dbReference type="RefSeq" id="WP_152911075.1">
    <property type="nucleotide sequence ID" value="NZ_LHQM01000028.1"/>
</dbReference>
<reference evidence="2 3" key="1">
    <citation type="submission" date="2015-08" db="EMBL/GenBank/DDBJ databases">
        <title>Genome sequence of Streptococcus phocae subsp. phocae ATCC 51973T isolated from liver specimen obtained from seal.</title>
        <authorList>
            <person name="Avendano-Herrera R."/>
        </authorList>
    </citation>
    <scope>NUCLEOTIDE SEQUENCE [LARGE SCALE GENOMIC DNA]</scope>
    <source>
        <strain evidence="2 3">ATCC 51973</strain>
    </source>
</reference>
<keyword evidence="1" id="KW-0812">Transmembrane</keyword>